<dbReference type="PANTHER" id="PTHR32089:SF112">
    <property type="entry name" value="LYSOZYME-LIKE PROTEIN-RELATED"/>
    <property type="match status" value="1"/>
</dbReference>
<accession>A0A1I5XEF0</accession>
<proteinExistence type="inferred from homology"/>
<keyword evidence="1 3" id="KW-0807">Transducer</keyword>
<dbReference type="Pfam" id="PF00672">
    <property type="entry name" value="HAMP"/>
    <property type="match status" value="1"/>
</dbReference>
<feature type="domain" description="HAMP" evidence="8">
    <location>
        <begin position="308"/>
        <end position="360"/>
    </location>
</feature>
<feature type="compositionally biased region" description="Polar residues" evidence="5">
    <location>
        <begin position="376"/>
        <end position="391"/>
    </location>
</feature>
<dbReference type="InterPro" id="IPR003660">
    <property type="entry name" value="HAMP_dom"/>
</dbReference>
<evidence type="ECO:0000256" key="2">
    <source>
        <dbReference type="ARBA" id="ARBA00029447"/>
    </source>
</evidence>
<evidence type="ECO:0000256" key="3">
    <source>
        <dbReference type="PROSITE-ProRule" id="PRU00284"/>
    </source>
</evidence>
<keyword evidence="6" id="KW-0812">Transmembrane</keyword>
<dbReference type="EMBL" id="FOXO01000031">
    <property type="protein sequence ID" value="SFQ30335.1"/>
    <property type="molecule type" value="Genomic_DNA"/>
</dbReference>
<dbReference type="CDD" id="cd06225">
    <property type="entry name" value="HAMP"/>
    <property type="match status" value="1"/>
</dbReference>
<keyword evidence="6" id="KW-0472">Membrane</keyword>
<evidence type="ECO:0000259" key="8">
    <source>
        <dbReference type="PROSITE" id="PS50885"/>
    </source>
</evidence>
<dbReference type="Gene3D" id="1.10.8.500">
    <property type="entry name" value="HAMP domain in histidine kinase"/>
    <property type="match status" value="1"/>
</dbReference>
<dbReference type="Proteomes" id="UP000182624">
    <property type="component" value="Unassembled WGS sequence"/>
</dbReference>
<evidence type="ECO:0000259" key="7">
    <source>
        <dbReference type="PROSITE" id="PS50111"/>
    </source>
</evidence>
<dbReference type="OrthoDB" id="9760371at2"/>
<feature type="transmembrane region" description="Helical" evidence="6">
    <location>
        <begin position="287"/>
        <end position="307"/>
    </location>
</feature>
<keyword evidence="4" id="KW-0175">Coiled coil</keyword>
<keyword evidence="6" id="KW-1133">Transmembrane helix</keyword>
<reference evidence="10" key="1">
    <citation type="submission" date="2016-10" db="EMBL/GenBank/DDBJ databases">
        <authorList>
            <person name="Varghese N."/>
            <person name="Submissions S."/>
        </authorList>
    </citation>
    <scope>NUCLEOTIDE SEQUENCE [LARGE SCALE GENOMIC DNA]</scope>
    <source>
        <strain evidence="10">P18</strain>
    </source>
</reference>
<gene>
    <name evidence="9" type="ORF">SAMN04487928_13119</name>
</gene>
<dbReference type="SUPFAM" id="SSF58104">
    <property type="entry name" value="Methyl-accepting chemotaxis protein (MCP) signaling domain"/>
    <property type="match status" value="1"/>
</dbReference>
<feature type="region of interest" description="Disordered" evidence="5">
    <location>
        <begin position="363"/>
        <end position="391"/>
    </location>
</feature>
<dbReference type="AlphaFoldDB" id="A0A1I5XEF0"/>
<evidence type="ECO:0000313" key="9">
    <source>
        <dbReference type="EMBL" id="SFQ30335.1"/>
    </source>
</evidence>
<evidence type="ECO:0000256" key="5">
    <source>
        <dbReference type="SAM" id="MobiDB-lite"/>
    </source>
</evidence>
<dbReference type="PROSITE" id="PS50885">
    <property type="entry name" value="HAMP"/>
    <property type="match status" value="1"/>
</dbReference>
<dbReference type="Gene3D" id="1.10.287.950">
    <property type="entry name" value="Methyl-accepting chemotaxis protein"/>
    <property type="match status" value="1"/>
</dbReference>
<feature type="domain" description="Methyl-accepting transducer" evidence="7">
    <location>
        <begin position="365"/>
        <end position="629"/>
    </location>
</feature>
<comment type="similarity">
    <text evidence="2">Belongs to the methyl-accepting chemotaxis (MCP) protein family.</text>
</comment>
<dbReference type="InterPro" id="IPR004089">
    <property type="entry name" value="MCPsignal_dom"/>
</dbReference>
<dbReference type="PANTHER" id="PTHR32089">
    <property type="entry name" value="METHYL-ACCEPTING CHEMOTAXIS PROTEIN MCPB"/>
    <property type="match status" value="1"/>
</dbReference>
<feature type="region of interest" description="Disordered" evidence="5">
    <location>
        <begin position="428"/>
        <end position="448"/>
    </location>
</feature>
<organism evidence="9 10">
    <name type="scientific">Butyrivibrio proteoclasticus</name>
    <dbReference type="NCBI Taxonomy" id="43305"/>
    <lineage>
        <taxon>Bacteria</taxon>
        <taxon>Bacillati</taxon>
        <taxon>Bacillota</taxon>
        <taxon>Clostridia</taxon>
        <taxon>Lachnospirales</taxon>
        <taxon>Lachnospiraceae</taxon>
        <taxon>Butyrivibrio</taxon>
    </lineage>
</organism>
<evidence type="ECO:0000313" key="10">
    <source>
        <dbReference type="Proteomes" id="UP000182624"/>
    </source>
</evidence>
<protein>
    <submittedName>
        <fullName evidence="9">Methyl-accepting chemotaxis protein</fullName>
    </submittedName>
</protein>
<feature type="compositionally biased region" description="Basic and acidic residues" evidence="5">
    <location>
        <begin position="363"/>
        <end position="373"/>
    </location>
</feature>
<feature type="transmembrane region" description="Helical" evidence="6">
    <location>
        <begin position="21"/>
        <end position="40"/>
    </location>
</feature>
<dbReference type="SMART" id="SM00283">
    <property type="entry name" value="MA"/>
    <property type="match status" value="1"/>
</dbReference>
<dbReference type="RefSeq" id="WP_074891010.1">
    <property type="nucleotide sequence ID" value="NZ_FOXO01000031.1"/>
</dbReference>
<keyword evidence="10" id="KW-1185">Reference proteome</keyword>
<evidence type="ECO:0000256" key="6">
    <source>
        <dbReference type="SAM" id="Phobius"/>
    </source>
</evidence>
<feature type="coiled-coil region" evidence="4">
    <location>
        <begin position="450"/>
        <end position="480"/>
    </location>
</feature>
<dbReference type="PROSITE" id="PS50111">
    <property type="entry name" value="CHEMOTAXIS_TRANSDUC_2"/>
    <property type="match status" value="1"/>
</dbReference>
<dbReference type="GO" id="GO:0016020">
    <property type="term" value="C:membrane"/>
    <property type="evidence" value="ECO:0007669"/>
    <property type="project" value="InterPro"/>
</dbReference>
<dbReference type="Gene3D" id="3.30.450.20">
    <property type="entry name" value="PAS domain"/>
    <property type="match status" value="2"/>
</dbReference>
<dbReference type="SMART" id="SM00304">
    <property type="entry name" value="HAMP"/>
    <property type="match status" value="1"/>
</dbReference>
<dbReference type="GO" id="GO:0007165">
    <property type="term" value="P:signal transduction"/>
    <property type="evidence" value="ECO:0007669"/>
    <property type="project" value="UniProtKB-KW"/>
</dbReference>
<dbReference type="Pfam" id="PF00015">
    <property type="entry name" value="MCPsignal"/>
    <property type="match status" value="1"/>
</dbReference>
<evidence type="ECO:0000256" key="4">
    <source>
        <dbReference type="SAM" id="Coils"/>
    </source>
</evidence>
<name>A0A1I5XEF0_9FIRM</name>
<sequence length="665" mass="71776">MGEKTEKKKKTKKISTKLICYIVPLVSAMVIALVLVASLLSKSRMTEMANETLESSISNQADNIEAWLSENLQFFSTVKYFIEKENPADEELSGMLDMFYGYNSSCPNGLYVGTSNGKLIKASKSETTESDVLGSAWYKQGITRVDMAYGGAHSDANGTTVISATGILDMEGDELKVLAADVPLDAISIIVNSGVKMTNASSFLVDKSDYTILAHRNSSLVSTKLTGSSSDAFLDGAYRKLSVGDYTTEEIATYMTAFKEIEGTDWVLVSYIPTSIILRAITQMSNLLIIIGIIAVVLIVVSILYVVRRVIAPLGHITENITAMSEGDFTIEVNSESNDEIGIMGGKVTDFVASMRKMLRSISEESEKLRQESDSSDQVSRTMYDASQAQSEAMKQLNETVDQLATAVNDIAQNATTLATIVSDTRDNSDKANESMKETVEISKKGRQDMEKLSTAMQDIEAANNELVNSINKVGTASEEITNIVGMIGEIAEETNLLSLNASIEAARAGEAGKGFAVVATQIGKLAQTSAESAQNIANLIEEVHKLIENAVGQAHASATSIQENSELIGVAVGTFDQIYNNIQESNKLIENMIEDVQKVDDVATNVAAISEEQAASADEILATSENMVEMAENITRSSQDVADNSEELAGTSHTLTSYVQKFKI</sequence>
<evidence type="ECO:0000256" key="1">
    <source>
        <dbReference type="ARBA" id="ARBA00023224"/>
    </source>
</evidence>